<dbReference type="EMBL" id="ML987204">
    <property type="protein sequence ID" value="KAF2243667.1"/>
    <property type="molecule type" value="Genomic_DNA"/>
</dbReference>
<dbReference type="AlphaFoldDB" id="A0A6A6I061"/>
<keyword evidence="3" id="KW-1185">Reference proteome</keyword>
<evidence type="ECO:0000256" key="1">
    <source>
        <dbReference type="SAM" id="MobiDB-lite"/>
    </source>
</evidence>
<proteinExistence type="predicted"/>
<dbReference type="Proteomes" id="UP000800094">
    <property type="component" value="Unassembled WGS sequence"/>
</dbReference>
<protein>
    <submittedName>
        <fullName evidence="2">Uncharacterized protein</fullName>
    </submittedName>
</protein>
<evidence type="ECO:0000313" key="2">
    <source>
        <dbReference type="EMBL" id="KAF2243667.1"/>
    </source>
</evidence>
<dbReference type="GeneID" id="54572667"/>
<name>A0A6A6I061_9PLEO</name>
<gene>
    <name evidence="2" type="ORF">BU26DRAFT_106637</name>
</gene>
<reference evidence="2" key="1">
    <citation type="journal article" date="2020" name="Stud. Mycol.">
        <title>101 Dothideomycetes genomes: a test case for predicting lifestyles and emergence of pathogens.</title>
        <authorList>
            <person name="Haridas S."/>
            <person name="Albert R."/>
            <person name="Binder M."/>
            <person name="Bloem J."/>
            <person name="Labutti K."/>
            <person name="Salamov A."/>
            <person name="Andreopoulos B."/>
            <person name="Baker S."/>
            <person name="Barry K."/>
            <person name="Bills G."/>
            <person name="Bluhm B."/>
            <person name="Cannon C."/>
            <person name="Castanera R."/>
            <person name="Culley D."/>
            <person name="Daum C."/>
            <person name="Ezra D."/>
            <person name="Gonzalez J."/>
            <person name="Henrissat B."/>
            <person name="Kuo A."/>
            <person name="Liang C."/>
            <person name="Lipzen A."/>
            <person name="Lutzoni F."/>
            <person name="Magnuson J."/>
            <person name="Mondo S."/>
            <person name="Nolan M."/>
            <person name="Ohm R."/>
            <person name="Pangilinan J."/>
            <person name="Park H.-J."/>
            <person name="Ramirez L."/>
            <person name="Alfaro M."/>
            <person name="Sun H."/>
            <person name="Tritt A."/>
            <person name="Yoshinaga Y."/>
            <person name="Zwiers L.-H."/>
            <person name="Turgeon B."/>
            <person name="Goodwin S."/>
            <person name="Spatafora J."/>
            <person name="Crous P."/>
            <person name="Grigoriev I."/>
        </authorList>
    </citation>
    <scope>NUCLEOTIDE SEQUENCE</scope>
    <source>
        <strain evidence="2">CBS 122368</strain>
    </source>
</reference>
<sequence>MCRPAAALWRFPRSACVGQRGKARRRRGGFPFRTANNRGAPVRGRALPVRSPTAGVDRASRAIGGGGIAAGTAAGPHVGAEPVWRSRVAWACAVASRDDNLPCLRAKHGGRAAARAPGRAGCVD</sequence>
<dbReference type="RefSeq" id="XP_033678671.1">
    <property type="nucleotide sequence ID" value="XM_033819337.1"/>
</dbReference>
<evidence type="ECO:0000313" key="3">
    <source>
        <dbReference type="Proteomes" id="UP000800094"/>
    </source>
</evidence>
<feature type="region of interest" description="Disordered" evidence="1">
    <location>
        <begin position="25"/>
        <end position="57"/>
    </location>
</feature>
<organism evidence="2 3">
    <name type="scientific">Trematosphaeria pertusa</name>
    <dbReference type="NCBI Taxonomy" id="390896"/>
    <lineage>
        <taxon>Eukaryota</taxon>
        <taxon>Fungi</taxon>
        <taxon>Dikarya</taxon>
        <taxon>Ascomycota</taxon>
        <taxon>Pezizomycotina</taxon>
        <taxon>Dothideomycetes</taxon>
        <taxon>Pleosporomycetidae</taxon>
        <taxon>Pleosporales</taxon>
        <taxon>Massarineae</taxon>
        <taxon>Trematosphaeriaceae</taxon>
        <taxon>Trematosphaeria</taxon>
    </lineage>
</organism>
<accession>A0A6A6I061</accession>